<accession>A0A833N1B4</accession>
<comment type="similarity">
    <text evidence="2">Belongs to the BexD/CtrA/VexA family.</text>
</comment>
<dbReference type="PANTHER" id="PTHR33619:SF3">
    <property type="entry name" value="POLYSACCHARIDE EXPORT PROTEIN GFCE-RELATED"/>
    <property type="match status" value="1"/>
</dbReference>
<feature type="domain" description="SLBB" evidence="17">
    <location>
        <begin position="186"/>
        <end position="276"/>
    </location>
</feature>
<reference evidence="18 19" key="1">
    <citation type="submission" date="2019-10" db="EMBL/GenBank/DDBJ databases">
        <title>New genus of Silvanigrellaceae.</title>
        <authorList>
            <person name="Pitt A."/>
            <person name="Hahn M.W."/>
        </authorList>
    </citation>
    <scope>NUCLEOTIDE SEQUENCE [LARGE SCALE GENOMIC DNA]</scope>
    <source>
        <strain evidence="18 19">33A1-SZDP</strain>
    </source>
</reference>
<feature type="domain" description="Polysaccharide export protein N-terminal" evidence="16">
    <location>
        <begin position="85"/>
        <end position="180"/>
    </location>
</feature>
<name>A0A833N1B4_9BACT</name>
<dbReference type="Pfam" id="PF22461">
    <property type="entry name" value="SLBB_2"/>
    <property type="match status" value="2"/>
</dbReference>
<sequence length="400" mass="43687">MFQRKLYNLKGLSFFYSVLFSGCVFAPGMHVENPMEQVNANGEFVTPEITEINAKFIQQKLKSDFITQEELKKSYKIPEGFTENANGYSYLIGPQDVLSVIVWDHPNLSNPIIGEGIGDSRTAPSNIASSIGITVDQNGYIYYPYVGEIKVAGLSIIEVRTLLTKKLSLFLKNPQINVVVSQFNSQKISVVGMITAPKVISITNVPLTILNAITLSGGPVRCGLSNENVTQTVCSDLTSVTVKRGNKTIIVDATSLESPKGTSENWILQDGDVVTVPSNIKSQVYMLGSVSSPGAYNINDGNIYLRDLIGSSKGFSNTSAPENTYIIRSFSKNPEIFYINLRSPDSLILASQFQLKPKDIVYVSKSKLTQFNEVLGLVIPSLTTINQTVDTAAAIKTLSK</sequence>
<keyword evidence="5" id="KW-0762">Sugar transport</keyword>
<evidence type="ECO:0000256" key="5">
    <source>
        <dbReference type="ARBA" id="ARBA00022597"/>
    </source>
</evidence>
<evidence type="ECO:0000256" key="3">
    <source>
        <dbReference type="ARBA" id="ARBA00022448"/>
    </source>
</evidence>
<feature type="domain" description="SLBB" evidence="17">
    <location>
        <begin position="283"/>
        <end position="363"/>
    </location>
</feature>
<dbReference type="PANTHER" id="PTHR33619">
    <property type="entry name" value="POLYSACCHARIDE EXPORT PROTEIN GFCE-RELATED"/>
    <property type="match status" value="1"/>
</dbReference>
<keyword evidence="3" id="KW-0813">Transport</keyword>
<dbReference type="InterPro" id="IPR003715">
    <property type="entry name" value="Poly_export_N"/>
</dbReference>
<keyword evidence="9" id="KW-0406">Ion transport</keyword>
<organism evidence="18 19">
    <name type="scientific">Fluviispira multicolorata</name>
    <dbReference type="NCBI Taxonomy" id="2654512"/>
    <lineage>
        <taxon>Bacteria</taxon>
        <taxon>Pseudomonadati</taxon>
        <taxon>Bdellovibrionota</taxon>
        <taxon>Oligoflexia</taxon>
        <taxon>Silvanigrellales</taxon>
        <taxon>Silvanigrellaceae</taxon>
        <taxon>Fluviispira</taxon>
    </lineage>
</organism>
<dbReference type="RefSeq" id="WP_152212593.1">
    <property type="nucleotide sequence ID" value="NZ_WFLN01000006.1"/>
</dbReference>
<dbReference type="GO" id="GO:0015288">
    <property type="term" value="F:porin activity"/>
    <property type="evidence" value="ECO:0007669"/>
    <property type="project" value="UniProtKB-KW"/>
</dbReference>
<dbReference type="InterPro" id="IPR054765">
    <property type="entry name" value="SLBB_dom"/>
</dbReference>
<keyword evidence="8" id="KW-0625">Polysaccharide transport</keyword>
<evidence type="ECO:0000256" key="1">
    <source>
        <dbReference type="ARBA" id="ARBA00004571"/>
    </source>
</evidence>
<feature type="transmembrane region" description="Helical" evidence="15">
    <location>
        <begin position="12"/>
        <end position="31"/>
    </location>
</feature>
<dbReference type="EMBL" id="WFLN01000006">
    <property type="protein sequence ID" value="KAB8030665.1"/>
    <property type="molecule type" value="Genomic_DNA"/>
</dbReference>
<protein>
    <submittedName>
        <fullName evidence="18">Polysaccharide biosynthesis/export family protein</fullName>
    </submittedName>
</protein>
<dbReference type="AlphaFoldDB" id="A0A833N1B4"/>
<proteinExistence type="inferred from homology"/>
<evidence type="ECO:0000256" key="9">
    <source>
        <dbReference type="ARBA" id="ARBA00023065"/>
    </source>
</evidence>
<evidence type="ECO:0000313" key="18">
    <source>
        <dbReference type="EMBL" id="KAB8030665.1"/>
    </source>
</evidence>
<evidence type="ECO:0000256" key="7">
    <source>
        <dbReference type="ARBA" id="ARBA00022729"/>
    </source>
</evidence>
<evidence type="ECO:0000256" key="10">
    <source>
        <dbReference type="ARBA" id="ARBA00023114"/>
    </source>
</evidence>
<evidence type="ECO:0000313" key="19">
    <source>
        <dbReference type="Proteomes" id="UP000442694"/>
    </source>
</evidence>
<dbReference type="GO" id="GO:0006811">
    <property type="term" value="P:monoatomic ion transport"/>
    <property type="evidence" value="ECO:0007669"/>
    <property type="project" value="UniProtKB-KW"/>
</dbReference>
<keyword evidence="10" id="KW-0626">Porin</keyword>
<keyword evidence="4" id="KW-1134">Transmembrane beta strand</keyword>
<evidence type="ECO:0000259" key="16">
    <source>
        <dbReference type="Pfam" id="PF02563"/>
    </source>
</evidence>
<evidence type="ECO:0000256" key="12">
    <source>
        <dbReference type="ARBA" id="ARBA00023139"/>
    </source>
</evidence>
<keyword evidence="14" id="KW-0449">Lipoprotein</keyword>
<dbReference type="PROSITE" id="PS51257">
    <property type="entry name" value="PROKAR_LIPOPROTEIN"/>
    <property type="match status" value="1"/>
</dbReference>
<dbReference type="GO" id="GO:0009279">
    <property type="term" value="C:cell outer membrane"/>
    <property type="evidence" value="ECO:0007669"/>
    <property type="project" value="UniProtKB-SubCell"/>
</dbReference>
<keyword evidence="7" id="KW-0732">Signal</keyword>
<evidence type="ECO:0000256" key="8">
    <source>
        <dbReference type="ARBA" id="ARBA00023047"/>
    </source>
</evidence>
<keyword evidence="13" id="KW-0998">Cell outer membrane</keyword>
<dbReference type="InterPro" id="IPR049712">
    <property type="entry name" value="Poly_export"/>
</dbReference>
<comment type="caution">
    <text evidence="18">The sequence shown here is derived from an EMBL/GenBank/DDBJ whole genome shotgun (WGS) entry which is preliminary data.</text>
</comment>
<keyword evidence="6 15" id="KW-0812">Transmembrane</keyword>
<dbReference type="Proteomes" id="UP000442694">
    <property type="component" value="Unassembled WGS sequence"/>
</dbReference>
<evidence type="ECO:0000256" key="2">
    <source>
        <dbReference type="ARBA" id="ARBA00009450"/>
    </source>
</evidence>
<evidence type="ECO:0000256" key="15">
    <source>
        <dbReference type="SAM" id="Phobius"/>
    </source>
</evidence>
<dbReference type="GO" id="GO:0046930">
    <property type="term" value="C:pore complex"/>
    <property type="evidence" value="ECO:0007669"/>
    <property type="project" value="UniProtKB-KW"/>
</dbReference>
<evidence type="ECO:0000256" key="11">
    <source>
        <dbReference type="ARBA" id="ARBA00023136"/>
    </source>
</evidence>
<dbReference type="Pfam" id="PF02563">
    <property type="entry name" value="Poly_export"/>
    <property type="match status" value="1"/>
</dbReference>
<gene>
    <name evidence="18" type="ORF">GCL57_06735</name>
</gene>
<evidence type="ECO:0000256" key="14">
    <source>
        <dbReference type="ARBA" id="ARBA00023288"/>
    </source>
</evidence>
<dbReference type="GO" id="GO:0015159">
    <property type="term" value="F:polysaccharide transmembrane transporter activity"/>
    <property type="evidence" value="ECO:0007669"/>
    <property type="project" value="InterPro"/>
</dbReference>
<comment type="subcellular location">
    <subcellularLocation>
        <location evidence="1">Cell outer membrane</location>
        <topology evidence="1">Multi-pass membrane protein</topology>
    </subcellularLocation>
</comment>
<evidence type="ECO:0000256" key="6">
    <source>
        <dbReference type="ARBA" id="ARBA00022692"/>
    </source>
</evidence>
<evidence type="ECO:0000256" key="4">
    <source>
        <dbReference type="ARBA" id="ARBA00022452"/>
    </source>
</evidence>
<keyword evidence="12" id="KW-0564">Palmitate</keyword>
<keyword evidence="15" id="KW-1133">Transmembrane helix</keyword>
<keyword evidence="19" id="KW-1185">Reference proteome</keyword>
<evidence type="ECO:0000259" key="17">
    <source>
        <dbReference type="Pfam" id="PF22461"/>
    </source>
</evidence>
<dbReference type="Gene3D" id="3.30.1950.10">
    <property type="entry name" value="wza like domain"/>
    <property type="match status" value="1"/>
</dbReference>
<dbReference type="Gene3D" id="3.10.560.10">
    <property type="entry name" value="Outer membrane lipoprotein wza domain like"/>
    <property type="match status" value="2"/>
</dbReference>
<evidence type="ECO:0000256" key="13">
    <source>
        <dbReference type="ARBA" id="ARBA00023237"/>
    </source>
</evidence>
<keyword evidence="11 15" id="KW-0472">Membrane</keyword>